<comment type="cofactor">
    <cofactor evidence="1">
        <name>FAD</name>
        <dbReference type="ChEBI" id="CHEBI:57692"/>
    </cofactor>
</comment>
<comment type="similarity">
    <text evidence="2">Belongs to the GMC oxidoreductase family.</text>
</comment>
<dbReference type="SUPFAM" id="SSF53474">
    <property type="entry name" value="alpha/beta-Hydrolases"/>
    <property type="match status" value="1"/>
</dbReference>
<organism evidence="7 8">
    <name type="scientific">Cyclobacterium amurskyense</name>
    <dbReference type="NCBI Taxonomy" id="320787"/>
    <lineage>
        <taxon>Bacteria</taxon>
        <taxon>Pseudomonadati</taxon>
        <taxon>Bacteroidota</taxon>
        <taxon>Cytophagia</taxon>
        <taxon>Cytophagales</taxon>
        <taxon>Cyclobacteriaceae</taxon>
        <taxon>Cyclobacterium</taxon>
    </lineage>
</organism>
<keyword evidence="8" id="KW-1185">Reference proteome</keyword>
<keyword evidence="5" id="KW-0560">Oxidoreductase</keyword>
<dbReference type="GO" id="GO:0016491">
    <property type="term" value="F:oxidoreductase activity"/>
    <property type="evidence" value="ECO:0007669"/>
    <property type="project" value="UniProtKB-KW"/>
</dbReference>
<evidence type="ECO:0000313" key="7">
    <source>
        <dbReference type="EMBL" id="AKP53667.1"/>
    </source>
</evidence>
<reference evidence="7 8" key="1">
    <citation type="submission" date="2015-07" db="EMBL/GenBank/DDBJ databases">
        <authorList>
            <person name="Kim K.M."/>
        </authorList>
    </citation>
    <scope>NUCLEOTIDE SEQUENCE [LARGE SCALE GENOMIC DNA]</scope>
    <source>
        <strain evidence="7 8">KCTC 12363</strain>
    </source>
</reference>
<dbReference type="Gene3D" id="3.40.50.1820">
    <property type="entry name" value="alpha/beta hydrolase"/>
    <property type="match status" value="1"/>
</dbReference>
<dbReference type="OrthoDB" id="9787779at2"/>
<dbReference type="EMBL" id="CP012040">
    <property type="protein sequence ID" value="AKP53667.1"/>
    <property type="molecule type" value="Genomic_DNA"/>
</dbReference>
<dbReference type="Pfam" id="PF00561">
    <property type="entry name" value="Abhydrolase_1"/>
    <property type="match status" value="1"/>
</dbReference>
<keyword evidence="3" id="KW-0285">Flavoprotein</keyword>
<evidence type="ECO:0000256" key="4">
    <source>
        <dbReference type="ARBA" id="ARBA00022827"/>
    </source>
</evidence>
<dbReference type="InterPro" id="IPR029058">
    <property type="entry name" value="AB_hydrolase_fold"/>
</dbReference>
<sequence length="337" mass="38240">MSHYFETIPFESLDGFQCDLKHLIAPTTTKGPVLLVHGAGVSSNIFNPPSSNNIIHALAEAGYDVWLENWRGSIHFEPNEWNLDQVAQFDHPAAVRKIVERTGSKEIMAIIHCQGSTSFMISSILGLIPEVKLIISNAVSLHPIVPFNSSIKLKLLVPLVSRFFRYLDPQWGLRAPDFKSRLILKVVKATHWEKDSLVGKMVSFTYGSGYPALWELDNIDDKTKEWIQYEFAHVPLSFFSHIQKCVSNGALVRNDKDGEDYTEVAPMTSARFVLFAGKKNKCFLPKSQENTFEYLNKLQPGLHKLYLLEDYSHLDVFFGKNAHKDVFPKMINELELG</sequence>
<dbReference type="KEGG" id="camu:CA2015_4322"/>
<dbReference type="InterPro" id="IPR052542">
    <property type="entry name" value="Cholesterol_Oxidase"/>
</dbReference>
<evidence type="ECO:0000256" key="5">
    <source>
        <dbReference type="ARBA" id="ARBA00023002"/>
    </source>
</evidence>
<dbReference type="PATRIC" id="fig|320787.5.peg.4737"/>
<dbReference type="Proteomes" id="UP000036520">
    <property type="component" value="Chromosome"/>
</dbReference>
<gene>
    <name evidence="7" type="ORF">CA2015_4322</name>
</gene>
<keyword evidence="4" id="KW-0274">FAD</keyword>
<evidence type="ECO:0000259" key="6">
    <source>
        <dbReference type="Pfam" id="PF00561"/>
    </source>
</evidence>
<dbReference type="InterPro" id="IPR000073">
    <property type="entry name" value="AB_hydrolase_1"/>
</dbReference>
<accession>A0A0H4PZ13</accession>
<evidence type="ECO:0000313" key="8">
    <source>
        <dbReference type="Proteomes" id="UP000036520"/>
    </source>
</evidence>
<dbReference type="PANTHER" id="PTHR47470:SF1">
    <property type="entry name" value="FAD-DEPENDENT OXIDOREDUCTASE 2 FAD BINDING DOMAIN-CONTAINING PROTEIN"/>
    <property type="match status" value="1"/>
</dbReference>
<name>A0A0H4PZ13_9BACT</name>
<evidence type="ECO:0000256" key="1">
    <source>
        <dbReference type="ARBA" id="ARBA00001974"/>
    </source>
</evidence>
<proteinExistence type="inferred from homology"/>
<dbReference type="PANTHER" id="PTHR47470">
    <property type="entry name" value="CHOLESTEROL OXIDASE"/>
    <property type="match status" value="1"/>
</dbReference>
<dbReference type="AlphaFoldDB" id="A0A0H4PZ13"/>
<feature type="domain" description="AB hydrolase-1" evidence="6">
    <location>
        <begin position="32"/>
        <end position="314"/>
    </location>
</feature>
<evidence type="ECO:0000256" key="2">
    <source>
        <dbReference type="ARBA" id="ARBA00010790"/>
    </source>
</evidence>
<dbReference type="RefSeq" id="WP_048643746.1">
    <property type="nucleotide sequence ID" value="NZ_CP012040.1"/>
</dbReference>
<dbReference type="STRING" id="320787.CA2015_4322"/>
<protein>
    <submittedName>
        <fullName evidence="7">Cholesterol oxidase</fullName>
    </submittedName>
</protein>
<evidence type="ECO:0000256" key="3">
    <source>
        <dbReference type="ARBA" id="ARBA00022630"/>
    </source>
</evidence>